<sequence length="121" mass="13175">MFWISRANTLCVTLIRDNCVPCTSEETKAQQLSASSKGNVPPSGPSGKGNNPRGDLDKEVVWVRTTYKPGHQKSGEGRKSNVPPSGPSGKGHNPRDDLNKEVVWVRTTYKPGHQKSGKGNY</sequence>
<gene>
    <name evidence="2" type="ORF">LSINAPIS_LOCUS7038</name>
</gene>
<feature type="compositionally biased region" description="Basic residues" evidence="1">
    <location>
        <begin position="112"/>
        <end position="121"/>
    </location>
</feature>
<dbReference type="AlphaFoldDB" id="A0A5E4QC54"/>
<name>A0A5E4QC54_9NEOP</name>
<dbReference type="EMBL" id="FZQP02002260">
    <property type="protein sequence ID" value="VVC95290.1"/>
    <property type="molecule type" value="Genomic_DNA"/>
</dbReference>
<keyword evidence="3" id="KW-1185">Reference proteome</keyword>
<evidence type="ECO:0000313" key="2">
    <source>
        <dbReference type="EMBL" id="VVC95290.1"/>
    </source>
</evidence>
<reference evidence="2 3" key="1">
    <citation type="submission" date="2017-07" db="EMBL/GenBank/DDBJ databases">
        <authorList>
            <person name="Talla V."/>
            <person name="Backstrom N."/>
        </authorList>
    </citation>
    <scope>NUCLEOTIDE SEQUENCE [LARGE SCALE GENOMIC DNA]</scope>
</reference>
<accession>A0A5E4QC54</accession>
<evidence type="ECO:0000313" key="3">
    <source>
        <dbReference type="Proteomes" id="UP000324832"/>
    </source>
</evidence>
<evidence type="ECO:0000256" key="1">
    <source>
        <dbReference type="SAM" id="MobiDB-lite"/>
    </source>
</evidence>
<feature type="region of interest" description="Disordered" evidence="1">
    <location>
        <begin position="24"/>
        <end position="121"/>
    </location>
</feature>
<proteinExistence type="predicted"/>
<dbReference type="Proteomes" id="UP000324832">
    <property type="component" value="Unassembled WGS sequence"/>
</dbReference>
<protein>
    <submittedName>
        <fullName evidence="2">Uncharacterized protein</fullName>
    </submittedName>
</protein>
<organism evidence="2 3">
    <name type="scientific">Leptidea sinapis</name>
    <dbReference type="NCBI Taxonomy" id="189913"/>
    <lineage>
        <taxon>Eukaryota</taxon>
        <taxon>Metazoa</taxon>
        <taxon>Ecdysozoa</taxon>
        <taxon>Arthropoda</taxon>
        <taxon>Hexapoda</taxon>
        <taxon>Insecta</taxon>
        <taxon>Pterygota</taxon>
        <taxon>Neoptera</taxon>
        <taxon>Endopterygota</taxon>
        <taxon>Lepidoptera</taxon>
        <taxon>Glossata</taxon>
        <taxon>Ditrysia</taxon>
        <taxon>Papilionoidea</taxon>
        <taxon>Pieridae</taxon>
        <taxon>Dismorphiinae</taxon>
        <taxon>Leptidea</taxon>
    </lineage>
</organism>